<reference evidence="1" key="1">
    <citation type="submission" date="2018-06" db="EMBL/GenBank/DDBJ databases">
        <authorList>
            <person name="Zhirakovskaya E."/>
        </authorList>
    </citation>
    <scope>NUCLEOTIDE SEQUENCE</scope>
</reference>
<dbReference type="EMBL" id="UOFP01000137">
    <property type="protein sequence ID" value="VAW86380.1"/>
    <property type="molecule type" value="Genomic_DNA"/>
</dbReference>
<accession>A0A3B0ZBL3</accession>
<name>A0A3B0ZBL3_9ZZZZ</name>
<feature type="non-terminal residue" evidence="1">
    <location>
        <position position="1"/>
    </location>
</feature>
<protein>
    <submittedName>
        <fullName evidence="1">Uncharacterized protein</fullName>
    </submittedName>
</protein>
<sequence>DLGVKFKDAIGEELNVENAINYLSKLSKEKQVLAKEYIIKTPTQIKTQFRKVIENKLNWK</sequence>
<dbReference type="AlphaFoldDB" id="A0A3B0ZBL3"/>
<proteinExistence type="predicted"/>
<evidence type="ECO:0000313" key="1">
    <source>
        <dbReference type="EMBL" id="VAW86380.1"/>
    </source>
</evidence>
<gene>
    <name evidence="1" type="ORF">MNBD_GAMMA18-471</name>
</gene>
<organism evidence="1">
    <name type="scientific">hydrothermal vent metagenome</name>
    <dbReference type="NCBI Taxonomy" id="652676"/>
    <lineage>
        <taxon>unclassified sequences</taxon>
        <taxon>metagenomes</taxon>
        <taxon>ecological metagenomes</taxon>
    </lineage>
</organism>